<dbReference type="PANTHER" id="PTHR30522">
    <property type="entry name" value="NUCLEOSIDE TRIPHOSPHATE PYROPHOSPHOHYDROLASE"/>
    <property type="match status" value="1"/>
</dbReference>
<proteinExistence type="predicted"/>
<evidence type="ECO:0000259" key="1">
    <source>
        <dbReference type="Pfam" id="PF03819"/>
    </source>
</evidence>
<organism evidence="2 3">
    <name type="scientific">Allosaccharopolyspora coralli</name>
    <dbReference type="NCBI Taxonomy" id="2665642"/>
    <lineage>
        <taxon>Bacteria</taxon>
        <taxon>Bacillati</taxon>
        <taxon>Actinomycetota</taxon>
        <taxon>Actinomycetes</taxon>
        <taxon>Pseudonocardiales</taxon>
        <taxon>Pseudonocardiaceae</taxon>
        <taxon>Allosaccharopolyspora</taxon>
    </lineage>
</organism>
<dbReference type="GO" id="GO:0046081">
    <property type="term" value="P:dUTP catabolic process"/>
    <property type="evidence" value="ECO:0007669"/>
    <property type="project" value="TreeGrafter"/>
</dbReference>
<evidence type="ECO:0000313" key="3">
    <source>
        <dbReference type="Proteomes" id="UP000371041"/>
    </source>
</evidence>
<dbReference type="PANTHER" id="PTHR30522:SF0">
    <property type="entry name" value="NUCLEOSIDE TRIPHOSPHATE PYROPHOSPHOHYDROLASE"/>
    <property type="match status" value="1"/>
</dbReference>
<dbReference type="Proteomes" id="UP000371041">
    <property type="component" value="Chromosome"/>
</dbReference>
<dbReference type="GO" id="GO:0047429">
    <property type="term" value="F:nucleoside triphosphate diphosphatase activity"/>
    <property type="evidence" value="ECO:0007669"/>
    <property type="project" value="TreeGrafter"/>
</dbReference>
<dbReference type="InterPro" id="IPR011551">
    <property type="entry name" value="NTP_PyrPHydrolase_MazG"/>
</dbReference>
<evidence type="ECO:0000313" key="2">
    <source>
        <dbReference type="EMBL" id="QGK68746.1"/>
    </source>
</evidence>
<dbReference type="Pfam" id="PF03819">
    <property type="entry name" value="MazG"/>
    <property type="match status" value="1"/>
</dbReference>
<feature type="domain" description="NTP pyrophosphohydrolase MazG-like" evidence="1">
    <location>
        <begin position="126"/>
        <end position="201"/>
    </location>
</feature>
<dbReference type="CDD" id="cd11528">
    <property type="entry name" value="NTP-PPase_MazG_Nterm"/>
    <property type="match status" value="1"/>
</dbReference>
<keyword evidence="3" id="KW-1185">Reference proteome</keyword>
<dbReference type="KEGG" id="sace:GIY23_03535"/>
<dbReference type="FunFam" id="1.10.287.1080:FF:000001">
    <property type="entry name" value="Nucleoside triphosphate pyrophosphohydrolase"/>
    <property type="match status" value="1"/>
</dbReference>
<name>A0A5Q3Q5H7_9PSEU</name>
<dbReference type="GO" id="GO:0046076">
    <property type="term" value="P:dTTP catabolic process"/>
    <property type="evidence" value="ECO:0007669"/>
    <property type="project" value="TreeGrafter"/>
</dbReference>
<dbReference type="GO" id="GO:0046047">
    <property type="term" value="P:TTP catabolic process"/>
    <property type="evidence" value="ECO:0007669"/>
    <property type="project" value="TreeGrafter"/>
</dbReference>
<dbReference type="GO" id="GO:0006950">
    <property type="term" value="P:response to stress"/>
    <property type="evidence" value="ECO:0007669"/>
    <property type="project" value="UniProtKB-ARBA"/>
</dbReference>
<dbReference type="RefSeq" id="WP_154075349.1">
    <property type="nucleotide sequence ID" value="NZ_CP045929.1"/>
</dbReference>
<gene>
    <name evidence="2" type="ORF">GIY23_03535</name>
</gene>
<dbReference type="EMBL" id="CP045929">
    <property type="protein sequence ID" value="QGK68746.1"/>
    <property type="molecule type" value="Genomic_DNA"/>
</dbReference>
<dbReference type="NCBIfam" id="TIGR00444">
    <property type="entry name" value="mazG"/>
    <property type="match status" value="1"/>
</dbReference>
<dbReference type="GO" id="GO:0046052">
    <property type="term" value="P:UTP catabolic process"/>
    <property type="evidence" value="ECO:0007669"/>
    <property type="project" value="TreeGrafter"/>
</dbReference>
<dbReference type="GO" id="GO:0046061">
    <property type="term" value="P:dATP catabolic process"/>
    <property type="evidence" value="ECO:0007669"/>
    <property type="project" value="TreeGrafter"/>
</dbReference>
<accession>A0A5Q3Q5H7</accession>
<dbReference type="InterPro" id="IPR004518">
    <property type="entry name" value="MazG-like_dom"/>
</dbReference>
<dbReference type="Gene3D" id="1.10.287.1080">
    <property type="entry name" value="MazG-like"/>
    <property type="match status" value="1"/>
</dbReference>
<protein>
    <submittedName>
        <fullName evidence="2">MazG family protein</fullName>
    </submittedName>
</protein>
<reference evidence="3" key="1">
    <citation type="submission" date="2019-11" db="EMBL/GenBank/DDBJ databases">
        <title>The complete genome sequence of Saccharopolyspora sp. E2A.</title>
        <authorList>
            <person name="Zhang G."/>
        </authorList>
    </citation>
    <scope>NUCLEOTIDE SEQUENCE [LARGE SCALE GENOMIC DNA]</scope>
    <source>
        <strain evidence="3">E2A</strain>
    </source>
</reference>
<dbReference type="SUPFAM" id="SSF101386">
    <property type="entry name" value="all-alpha NTP pyrophosphatases"/>
    <property type="match status" value="1"/>
</dbReference>
<dbReference type="AlphaFoldDB" id="A0A5Q3Q5H7"/>
<dbReference type="InterPro" id="IPR048015">
    <property type="entry name" value="NTP-PPase_MazG-like_N"/>
</dbReference>
<dbReference type="GO" id="GO:0006203">
    <property type="term" value="P:dGTP catabolic process"/>
    <property type="evidence" value="ECO:0007669"/>
    <property type="project" value="TreeGrafter"/>
</dbReference>
<sequence>MSTSSSCAGSTIVLVDDRLATAVPAAAVPVVRAAAEVYADPGLADETARELGAVTAPERAALLAAASREPVVLVAPVTGSDAADALRAAGARIVSAAPPVGAELLDAVTVMDRLRSPGGCPWDAEQDHESLRRYLVEETYELLDAIEHDDRGALREELGDVLLQVLFHARVAAEHAADPFGIDEVAAALVSKLVSRHPHVFGDGEHLHDAESQQVRWEELKQREKRRESVVDGVALGQPAVALAAKLAQRVERVGFPPELLPDGHGARGLFALAARERLDGADPEDELRGVALEFAARVRAAEARARAHGADGIDSADQWRTFWSDEHDPSHGGRGCGSARTR</sequence>